<dbReference type="OrthoDB" id="8595425at2"/>
<accession>A0A444MV08</accession>
<sequence length="117" mass="13038">MQIITHNKNGTQIAELVSDAILIQTPEDGAQLIADLYYQGFDLIIIHAYQLAPSFFELKTGLAGEVLQKCSNWRIRFAIIGDFSQLSSKSMHDFILESNKGKLVHFLSSVAEVIKIA</sequence>
<evidence type="ECO:0000313" key="3">
    <source>
        <dbReference type="Proteomes" id="UP000286701"/>
    </source>
</evidence>
<dbReference type="RefSeq" id="WP_128531982.1">
    <property type="nucleotide sequence ID" value="NZ_SBIW01000001.1"/>
</dbReference>
<evidence type="ECO:0000313" key="2">
    <source>
        <dbReference type="EMBL" id="RWY57476.1"/>
    </source>
</evidence>
<dbReference type="AlphaFoldDB" id="A0A444MV08"/>
<gene>
    <name evidence="2" type="ORF">EPL05_02820</name>
</gene>
<proteinExistence type="predicted"/>
<feature type="domain" description="DUF4180" evidence="1">
    <location>
        <begin position="9"/>
        <end position="114"/>
    </location>
</feature>
<keyword evidence="3" id="KW-1185">Reference proteome</keyword>
<name>A0A444MV08_9SPHI</name>
<comment type="caution">
    <text evidence="2">The sequence shown here is derived from an EMBL/GenBank/DDBJ whole genome shotgun (WGS) entry which is preliminary data.</text>
</comment>
<organism evidence="2 3">
    <name type="scientific">Mucilaginibacter gilvus</name>
    <dbReference type="NCBI Taxonomy" id="2305909"/>
    <lineage>
        <taxon>Bacteria</taxon>
        <taxon>Pseudomonadati</taxon>
        <taxon>Bacteroidota</taxon>
        <taxon>Sphingobacteriia</taxon>
        <taxon>Sphingobacteriales</taxon>
        <taxon>Sphingobacteriaceae</taxon>
        <taxon>Mucilaginibacter</taxon>
    </lineage>
</organism>
<dbReference type="InterPro" id="IPR025438">
    <property type="entry name" value="DUF4180"/>
</dbReference>
<dbReference type="EMBL" id="SBIW01000001">
    <property type="protein sequence ID" value="RWY57476.1"/>
    <property type="molecule type" value="Genomic_DNA"/>
</dbReference>
<evidence type="ECO:0000259" key="1">
    <source>
        <dbReference type="Pfam" id="PF13788"/>
    </source>
</evidence>
<dbReference type="Proteomes" id="UP000286701">
    <property type="component" value="Unassembled WGS sequence"/>
</dbReference>
<protein>
    <submittedName>
        <fullName evidence="2">DUF4180 domain-containing protein</fullName>
    </submittedName>
</protein>
<reference evidence="2 3" key="1">
    <citation type="submission" date="2019-01" db="EMBL/GenBank/DDBJ databases">
        <title>Mucilaginibacter antarcticum sp. nov., isolated from antarctic soil.</title>
        <authorList>
            <person name="Yan Y.-Q."/>
            <person name="Du Z.-J."/>
        </authorList>
    </citation>
    <scope>NUCLEOTIDE SEQUENCE [LARGE SCALE GENOMIC DNA]</scope>
    <source>
        <strain evidence="2 3">F01003</strain>
    </source>
</reference>
<dbReference type="Pfam" id="PF13788">
    <property type="entry name" value="DUF4180"/>
    <property type="match status" value="1"/>
</dbReference>